<dbReference type="AlphaFoldDB" id="A0A0U3GNN5"/>
<dbReference type="InterPro" id="IPR036390">
    <property type="entry name" value="WH_DNA-bd_sf"/>
</dbReference>
<gene>
    <name evidence="1" type="ORF">ATY89_03915</name>
    <name evidence="2" type="ORF">ATZ20_06940</name>
</gene>
<dbReference type="OrthoDB" id="43878at2157"/>
<protein>
    <submittedName>
        <fullName evidence="2">Conjugal transfer protein</fullName>
    </submittedName>
</protein>
<organism evidence="2 3">
    <name type="scientific">Sulfolobus acidocaldarius</name>
    <dbReference type="NCBI Taxonomy" id="2285"/>
    <lineage>
        <taxon>Archaea</taxon>
        <taxon>Thermoproteota</taxon>
        <taxon>Thermoprotei</taxon>
        <taxon>Sulfolobales</taxon>
        <taxon>Sulfolobaceae</taxon>
        <taxon>Sulfolobus</taxon>
    </lineage>
</organism>
<name>A0A0U3GNN5_9CREN</name>
<evidence type="ECO:0000313" key="2">
    <source>
        <dbReference type="EMBL" id="ALU31893.1"/>
    </source>
</evidence>
<sequence>MTPPTPSSSNNNIMNSILVRSEKIAKMLLRLVQGPALARELAQLINTTSNEVYPRLERYIFKGLIQKARTINRLNIYSLTEKGKQLLFLSKGSDFEEVVKKAEKKLGRNLDEEEKEVLRVFYEEKGYIEASSTESVAEKVYYKLKGKVKLYRIEQILDDLTSNHIIFGFRPNKRSLVMKAKLDRDLLH</sequence>
<dbReference type="Proteomes" id="UP000065473">
    <property type="component" value="Chromosome"/>
</dbReference>
<dbReference type="InterPro" id="IPR036388">
    <property type="entry name" value="WH-like_DNA-bd_sf"/>
</dbReference>
<evidence type="ECO:0000313" key="3">
    <source>
        <dbReference type="Proteomes" id="UP000060043"/>
    </source>
</evidence>
<evidence type="ECO:0000313" key="4">
    <source>
        <dbReference type="Proteomes" id="UP000065473"/>
    </source>
</evidence>
<dbReference type="EMBL" id="CP013695">
    <property type="protein sequence ID" value="ALU31893.1"/>
    <property type="molecule type" value="Genomic_DNA"/>
</dbReference>
<dbReference type="Proteomes" id="UP000060043">
    <property type="component" value="Chromosome"/>
</dbReference>
<dbReference type="RefSeq" id="WP_011277389.1">
    <property type="nucleotide sequence ID" value="NZ_BHWZ01000001.1"/>
</dbReference>
<dbReference type="SUPFAM" id="SSF46785">
    <property type="entry name" value="Winged helix' DNA-binding domain"/>
    <property type="match status" value="1"/>
</dbReference>
<dbReference type="OMA" id="NILYVWR"/>
<dbReference type="Gene3D" id="1.10.10.10">
    <property type="entry name" value="Winged helix-like DNA-binding domain superfamily/Winged helix DNA-binding domain"/>
    <property type="match status" value="1"/>
</dbReference>
<accession>A0A0U3GNN5</accession>
<reference evidence="3 4" key="1">
    <citation type="submission" date="2015-12" db="EMBL/GenBank/DDBJ databases">
        <title>A stable core within a dynamic pangenome in Sulfolobus acidocaldarius.</title>
        <authorList>
            <person name="Anderson R."/>
            <person name="Kouris A."/>
            <person name="Seward C."/>
            <person name="Campbell K."/>
            <person name="Whitaker R."/>
        </authorList>
    </citation>
    <scope>NUCLEOTIDE SEQUENCE [LARGE SCALE GENOMIC DNA]</scope>
    <source>
        <strain evidence="1 4">GG12-C01-09</strain>
        <strain evidence="2 3">NG05B_CO5_07</strain>
    </source>
</reference>
<dbReference type="EMBL" id="CP013694">
    <property type="protein sequence ID" value="ALU29168.1"/>
    <property type="molecule type" value="Genomic_DNA"/>
</dbReference>
<proteinExistence type="predicted"/>
<dbReference type="GeneID" id="14551007"/>
<evidence type="ECO:0000313" key="1">
    <source>
        <dbReference type="EMBL" id="ALU29168.1"/>
    </source>
</evidence>